<sequence>MDGVCERCLLGREVVLAELLGSGANGSVFLARPVCTTGTASAFQYPQRFVVKVMRRGILPADGAAMILKEIDAIRSLNHPFIVRYVGAWVESGVGEHCGSVCLAMAHCDGGDLHGLIREYSLREEFVPNELAMMIMLQILSALNHSHAQHIIHRDIKPANLLLVRNDNKEGSVSKALVGDYGLARPLQQTTELAQTRVGTPCYCSPEIVAGEAYSSKTDIFSAGATFFELLTRQRAFWKKHYTEQQSFHAILNMDPMPCLRQIARGRYETCLVRAVEACLCKNERGRPTAYDLLVGFASRLTSYVREKGIPVCREAPKVSPLRAIMESPIRRISPVTPVRRPQPRPDSGSPKHNVSPKCRQSLRATPATPRVAAASVDSEKLGSNLLEQLLQVAEKGVGDKAWVAKLRQLLDGDLETLLLVHVLIAKRRHDKELLENGLFKVLLWLKPHVDVEQVVSWVSQKIVK</sequence>
<keyword evidence="2" id="KW-0808">Transferase</keyword>
<evidence type="ECO:0000256" key="6">
    <source>
        <dbReference type="PROSITE-ProRule" id="PRU10141"/>
    </source>
</evidence>
<dbReference type="PANTHER" id="PTHR43671">
    <property type="entry name" value="SERINE/THREONINE-PROTEIN KINASE NEK"/>
    <property type="match status" value="1"/>
</dbReference>
<dbReference type="GeneID" id="92382656"/>
<keyword evidence="3 6" id="KW-0547">Nucleotide-binding</keyword>
<accession>A0A1G4I9J4</accession>
<dbReference type="SMART" id="SM00220">
    <property type="entry name" value="S_TKc"/>
    <property type="match status" value="1"/>
</dbReference>
<dbReference type="InterPro" id="IPR011009">
    <property type="entry name" value="Kinase-like_dom_sf"/>
</dbReference>
<dbReference type="VEuPathDB" id="TriTrypDB:TEOVI_000872200"/>
<dbReference type="PROSITE" id="PS00108">
    <property type="entry name" value="PROTEIN_KINASE_ST"/>
    <property type="match status" value="1"/>
</dbReference>
<feature type="domain" description="Protein kinase" evidence="9">
    <location>
        <begin position="14"/>
        <end position="305"/>
    </location>
</feature>
<dbReference type="InterPro" id="IPR050660">
    <property type="entry name" value="NEK_Ser/Thr_kinase"/>
</dbReference>
<evidence type="ECO:0000313" key="11">
    <source>
        <dbReference type="Proteomes" id="UP000195570"/>
    </source>
</evidence>
<dbReference type="InterPro" id="IPR008271">
    <property type="entry name" value="Ser/Thr_kinase_AS"/>
</dbReference>
<dbReference type="EMBL" id="CZPT02000991">
    <property type="protein sequence ID" value="SCU68487.1"/>
    <property type="molecule type" value="Genomic_DNA"/>
</dbReference>
<evidence type="ECO:0000256" key="3">
    <source>
        <dbReference type="ARBA" id="ARBA00022741"/>
    </source>
</evidence>
<evidence type="ECO:0000256" key="1">
    <source>
        <dbReference type="ARBA" id="ARBA00010886"/>
    </source>
</evidence>
<organism evidence="10 11">
    <name type="scientific">Trypanosoma equiperdum</name>
    <dbReference type="NCBI Taxonomy" id="5694"/>
    <lineage>
        <taxon>Eukaryota</taxon>
        <taxon>Discoba</taxon>
        <taxon>Euglenozoa</taxon>
        <taxon>Kinetoplastea</taxon>
        <taxon>Metakinetoplastina</taxon>
        <taxon>Trypanosomatida</taxon>
        <taxon>Trypanosomatidae</taxon>
        <taxon>Trypanosoma</taxon>
    </lineage>
</organism>
<proteinExistence type="inferred from homology"/>
<dbReference type="Proteomes" id="UP000195570">
    <property type="component" value="Unassembled WGS sequence"/>
</dbReference>
<evidence type="ECO:0000313" key="10">
    <source>
        <dbReference type="EMBL" id="SCU68487.1"/>
    </source>
</evidence>
<dbReference type="AlphaFoldDB" id="A0A1G4I9J4"/>
<dbReference type="RefSeq" id="XP_067079641.1">
    <property type="nucleotide sequence ID" value="XM_067223540.1"/>
</dbReference>
<comment type="caution">
    <text evidence="10">The sequence shown here is derived from an EMBL/GenBank/DDBJ whole genome shotgun (WGS) entry which is preliminary data.</text>
</comment>
<keyword evidence="11" id="KW-1185">Reference proteome</keyword>
<dbReference type="Gene3D" id="1.10.510.10">
    <property type="entry name" value="Transferase(Phosphotransferase) domain 1"/>
    <property type="match status" value="1"/>
</dbReference>
<evidence type="ECO:0000256" key="4">
    <source>
        <dbReference type="ARBA" id="ARBA00022777"/>
    </source>
</evidence>
<dbReference type="PROSITE" id="PS00107">
    <property type="entry name" value="PROTEIN_KINASE_ATP"/>
    <property type="match status" value="1"/>
</dbReference>
<evidence type="ECO:0000256" key="7">
    <source>
        <dbReference type="RuleBase" id="RU000304"/>
    </source>
</evidence>
<evidence type="ECO:0000256" key="8">
    <source>
        <dbReference type="SAM" id="MobiDB-lite"/>
    </source>
</evidence>
<dbReference type="GO" id="GO:0005524">
    <property type="term" value="F:ATP binding"/>
    <property type="evidence" value="ECO:0007669"/>
    <property type="project" value="UniProtKB-UniRule"/>
</dbReference>
<dbReference type="InterPro" id="IPR000719">
    <property type="entry name" value="Prot_kinase_dom"/>
</dbReference>
<dbReference type="GO" id="GO:0004674">
    <property type="term" value="F:protein serine/threonine kinase activity"/>
    <property type="evidence" value="ECO:0007669"/>
    <property type="project" value="UniProtKB-KW"/>
</dbReference>
<evidence type="ECO:0000256" key="5">
    <source>
        <dbReference type="ARBA" id="ARBA00022840"/>
    </source>
</evidence>
<dbReference type="InterPro" id="IPR017441">
    <property type="entry name" value="Protein_kinase_ATP_BS"/>
</dbReference>
<gene>
    <name evidence="10" type="ORF">TEOVI_000872200</name>
</gene>
<evidence type="ECO:0000256" key="2">
    <source>
        <dbReference type="ARBA" id="ARBA00022679"/>
    </source>
</evidence>
<protein>
    <submittedName>
        <fullName evidence="10">Protein kinase, putative</fullName>
    </submittedName>
</protein>
<comment type="similarity">
    <text evidence="1">Belongs to the protein kinase superfamily. NEK Ser/Thr protein kinase family. NIMA subfamily.</text>
</comment>
<evidence type="ECO:0000259" key="9">
    <source>
        <dbReference type="PROSITE" id="PS50011"/>
    </source>
</evidence>
<dbReference type="Pfam" id="PF00069">
    <property type="entry name" value="Pkinase"/>
    <property type="match status" value="1"/>
</dbReference>
<dbReference type="PANTHER" id="PTHR43671:SF81">
    <property type="entry name" value="PROTEIN KINASE, PUTATIVE-RELATED"/>
    <property type="match status" value="1"/>
</dbReference>
<feature type="region of interest" description="Disordered" evidence="8">
    <location>
        <begin position="333"/>
        <end position="370"/>
    </location>
</feature>
<name>A0A1G4I9J4_TRYEQ</name>
<reference evidence="10" key="1">
    <citation type="submission" date="2016-09" db="EMBL/GenBank/DDBJ databases">
        <authorList>
            <person name="Hebert L."/>
            <person name="Moumen B."/>
        </authorList>
    </citation>
    <scope>NUCLEOTIDE SEQUENCE [LARGE SCALE GENOMIC DNA]</scope>
    <source>
        <strain evidence="10">OVI</strain>
    </source>
</reference>
<feature type="binding site" evidence="6">
    <location>
        <position position="52"/>
    </location>
    <ligand>
        <name>ATP</name>
        <dbReference type="ChEBI" id="CHEBI:30616"/>
    </ligand>
</feature>
<dbReference type="SUPFAM" id="SSF56112">
    <property type="entry name" value="Protein kinase-like (PK-like)"/>
    <property type="match status" value="1"/>
</dbReference>
<keyword evidence="7" id="KW-0723">Serine/threonine-protein kinase</keyword>
<keyword evidence="4 10" id="KW-0418">Kinase</keyword>
<keyword evidence="5 6" id="KW-0067">ATP-binding</keyword>
<dbReference type="PROSITE" id="PS50011">
    <property type="entry name" value="PROTEIN_KINASE_DOM"/>
    <property type="match status" value="1"/>
</dbReference>